<keyword evidence="2 5" id="KW-0812">Transmembrane</keyword>
<organism evidence="6 7">
    <name type="scientific">Ectobacillus funiculus</name>
    <dbReference type="NCBI Taxonomy" id="137993"/>
    <lineage>
        <taxon>Bacteria</taxon>
        <taxon>Bacillati</taxon>
        <taxon>Bacillota</taxon>
        <taxon>Bacilli</taxon>
        <taxon>Bacillales</taxon>
        <taxon>Bacillaceae</taxon>
        <taxon>Ectobacillus</taxon>
    </lineage>
</organism>
<comment type="subcellular location">
    <subcellularLocation>
        <location evidence="1">Membrane</location>
        <topology evidence="1">Multi-pass membrane protein</topology>
    </subcellularLocation>
</comment>
<keyword evidence="7" id="KW-1185">Reference proteome</keyword>
<dbReference type="Pfam" id="PF07681">
    <property type="entry name" value="DoxX"/>
    <property type="match status" value="1"/>
</dbReference>
<evidence type="ECO:0000313" key="6">
    <source>
        <dbReference type="EMBL" id="MFB9761063.1"/>
    </source>
</evidence>
<dbReference type="PANTHER" id="PTHR39157:SF1">
    <property type="entry name" value="DOXX FAMILY PROTEIN"/>
    <property type="match status" value="1"/>
</dbReference>
<feature type="transmembrane region" description="Helical" evidence="5">
    <location>
        <begin position="62"/>
        <end position="83"/>
    </location>
</feature>
<evidence type="ECO:0000313" key="7">
    <source>
        <dbReference type="Proteomes" id="UP001589609"/>
    </source>
</evidence>
<feature type="transmembrane region" description="Helical" evidence="5">
    <location>
        <begin position="90"/>
        <end position="116"/>
    </location>
</feature>
<protein>
    <submittedName>
        <fullName evidence="6">DoxX family membrane protein</fullName>
    </submittedName>
</protein>
<keyword evidence="4 5" id="KW-0472">Membrane</keyword>
<feature type="transmembrane region" description="Helical" evidence="5">
    <location>
        <begin position="12"/>
        <end position="30"/>
    </location>
</feature>
<comment type="caution">
    <text evidence="6">The sequence shown here is derived from an EMBL/GenBank/DDBJ whole genome shotgun (WGS) entry which is preliminary data.</text>
</comment>
<dbReference type="PANTHER" id="PTHR39157">
    <property type="entry name" value="INTEGRAL MEMBRANE PROTEIN-RELATED"/>
    <property type="match status" value="1"/>
</dbReference>
<proteinExistence type="predicted"/>
<reference evidence="6 7" key="1">
    <citation type="submission" date="2024-09" db="EMBL/GenBank/DDBJ databases">
        <authorList>
            <person name="Sun Q."/>
            <person name="Mori K."/>
        </authorList>
    </citation>
    <scope>NUCLEOTIDE SEQUENCE [LARGE SCALE GENOMIC DNA]</scope>
    <source>
        <strain evidence="6 7">JCM 11201</strain>
    </source>
</reference>
<accession>A0ABV5WLG9</accession>
<dbReference type="Proteomes" id="UP001589609">
    <property type="component" value="Unassembled WGS sequence"/>
</dbReference>
<dbReference type="InterPro" id="IPR032808">
    <property type="entry name" value="DoxX"/>
</dbReference>
<sequence>MFGKFVRENRIAAALLTVLRLYLGYSWFTAGLGKLQSGQFDAAGFLAGAVAKPVAGPDGVVYGWYVSFLKNLAIPNADLFNIVIPLGETLVGLGLLLGCLTTAAAFFGLVMNFSFLLAGTVSHNPTDILLGGIILAAGFNAGVFGLDRWVIPFIRKTILKQNTSIKKTENIKVKPAL</sequence>
<evidence type="ECO:0000256" key="4">
    <source>
        <dbReference type="ARBA" id="ARBA00023136"/>
    </source>
</evidence>
<dbReference type="EMBL" id="JBHMAF010000187">
    <property type="protein sequence ID" value="MFB9761063.1"/>
    <property type="molecule type" value="Genomic_DNA"/>
</dbReference>
<feature type="transmembrane region" description="Helical" evidence="5">
    <location>
        <begin position="128"/>
        <end position="146"/>
    </location>
</feature>
<evidence type="ECO:0000256" key="5">
    <source>
        <dbReference type="SAM" id="Phobius"/>
    </source>
</evidence>
<evidence type="ECO:0000256" key="3">
    <source>
        <dbReference type="ARBA" id="ARBA00022989"/>
    </source>
</evidence>
<name>A0ABV5WLG9_9BACI</name>
<keyword evidence="3 5" id="KW-1133">Transmembrane helix</keyword>
<evidence type="ECO:0000256" key="2">
    <source>
        <dbReference type="ARBA" id="ARBA00022692"/>
    </source>
</evidence>
<dbReference type="RefSeq" id="WP_379951308.1">
    <property type="nucleotide sequence ID" value="NZ_JBHMAF010000187.1"/>
</dbReference>
<gene>
    <name evidence="6" type="ORF">ACFFMS_22690</name>
</gene>
<evidence type="ECO:0000256" key="1">
    <source>
        <dbReference type="ARBA" id="ARBA00004141"/>
    </source>
</evidence>